<keyword evidence="3" id="KW-1185">Reference proteome</keyword>
<dbReference type="SUPFAM" id="SSF55729">
    <property type="entry name" value="Acyl-CoA N-acyltransferases (Nat)"/>
    <property type="match status" value="1"/>
</dbReference>
<dbReference type="AlphaFoldDB" id="A0A8J3H4P6"/>
<dbReference type="RefSeq" id="WP_051312075.1">
    <property type="nucleotide sequence ID" value="NZ_BNAP01000001.1"/>
</dbReference>
<dbReference type="InterPro" id="IPR000182">
    <property type="entry name" value="GNAT_dom"/>
</dbReference>
<dbReference type="CDD" id="cd04301">
    <property type="entry name" value="NAT_SF"/>
    <property type="match status" value="1"/>
</dbReference>
<proteinExistence type="predicted"/>
<dbReference type="InterPro" id="IPR052729">
    <property type="entry name" value="Acyl/Acetyltrans_Enzymes"/>
</dbReference>
<reference evidence="2" key="1">
    <citation type="journal article" date="2014" name="Int. J. Syst. Evol. Microbiol.">
        <title>Complete genome sequence of Corynebacterium casei LMG S-19264T (=DSM 44701T), isolated from a smear-ripened cheese.</title>
        <authorList>
            <consortium name="US DOE Joint Genome Institute (JGI-PGF)"/>
            <person name="Walter F."/>
            <person name="Albersmeier A."/>
            <person name="Kalinowski J."/>
            <person name="Ruckert C."/>
        </authorList>
    </citation>
    <scope>NUCLEOTIDE SEQUENCE</scope>
    <source>
        <strain evidence="2">CGMCC 1.7081</strain>
    </source>
</reference>
<dbReference type="Pfam" id="PF18014">
    <property type="entry name" value="Acetyltransf_18"/>
    <property type="match status" value="1"/>
</dbReference>
<evidence type="ECO:0000313" key="2">
    <source>
        <dbReference type="EMBL" id="GHG79393.1"/>
    </source>
</evidence>
<dbReference type="PANTHER" id="PTHR47237:SF1">
    <property type="entry name" value="SLL0310 PROTEIN"/>
    <property type="match status" value="1"/>
</dbReference>
<sequence>MDHIGTMTETERMRVADWAAAEGWNPGGSDMACFSLVDPEGFIAGRRAGEMIASIAVVNYNPDFAFLGFYMVHPEWRGMGHGLRLWQAALEHAGDRVIGLDGVVAQQGNYQRAGFELAYRNIRFGGRAGTVAPTEGVKLRPVSAPFEALERMDARVFPARRSGFWEGWLAAPGHRSVAAWDGETLVGFGTVRACRDGYKIGPLVARDLRAARAVLGDLIAGLPEGEEVFLDVPEPNVEAVLMARQLGLRPVFETARMYRGPAPKVDLTQVYGVTTFELG</sequence>
<feature type="domain" description="N-acetyltransferase" evidence="1">
    <location>
        <begin position="2"/>
        <end position="141"/>
    </location>
</feature>
<accession>A0A8J3H4P6</accession>
<protein>
    <submittedName>
        <fullName evidence="2">N-acetyltransferase GCN5</fullName>
    </submittedName>
</protein>
<dbReference type="Gene3D" id="3.40.630.90">
    <property type="match status" value="1"/>
</dbReference>
<dbReference type="InterPro" id="IPR016181">
    <property type="entry name" value="Acyl_CoA_acyltransferase"/>
</dbReference>
<reference evidence="2" key="2">
    <citation type="submission" date="2020-09" db="EMBL/GenBank/DDBJ databases">
        <authorList>
            <person name="Sun Q."/>
            <person name="Zhou Y."/>
        </authorList>
    </citation>
    <scope>NUCLEOTIDE SEQUENCE</scope>
    <source>
        <strain evidence="2">CGMCC 1.7081</strain>
    </source>
</reference>
<dbReference type="InterPro" id="IPR041496">
    <property type="entry name" value="YitH/HolE_GNAT"/>
</dbReference>
<name>A0A8J3H4P6_9RHOB</name>
<dbReference type="Gene3D" id="3.40.630.30">
    <property type="match status" value="1"/>
</dbReference>
<gene>
    <name evidence="2" type="ORF">GCM10010961_01400</name>
</gene>
<dbReference type="PANTHER" id="PTHR47237">
    <property type="entry name" value="SLL0310 PROTEIN"/>
    <property type="match status" value="1"/>
</dbReference>
<dbReference type="PROSITE" id="PS51186">
    <property type="entry name" value="GNAT"/>
    <property type="match status" value="2"/>
</dbReference>
<evidence type="ECO:0000313" key="3">
    <source>
        <dbReference type="Proteomes" id="UP000611500"/>
    </source>
</evidence>
<dbReference type="Proteomes" id="UP000611500">
    <property type="component" value="Unassembled WGS sequence"/>
</dbReference>
<dbReference type="EMBL" id="BNAP01000001">
    <property type="protein sequence ID" value="GHG79393.1"/>
    <property type="molecule type" value="Genomic_DNA"/>
</dbReference>
<dbReference type="GO" id="GO:0016747">
    <property type="term" value="F:acyltransferase activity, transferring groups other than amino-acyl groups"/>
    <property type="evidence" value="ECO:0007669"/>
    <property type="project" value="InterPro"/>
</dbReference>
<dbReference type="Pfam" id="PF00583">
    <property type="entry name" value="Acetyltransf_1"/>
    <property type="match status" value="1"/>
</dbReference>
<organism evidence="2 3">
    <name type="scientific">Pseudodonghicola xiamenensis</name>
    <dbReference type="NCBI Taxonomy" id="337702"/>
    <lineage>
        <taxon>Bacteria</taxon>
        <taxon>Pseudomonadati</taxon>
        <taxon>Pseudomonadota</taxon>
        <taxon>Alphaproteobacteria</taxon>
        <taxon>Rhodobacterales</taxon>
        <taxon>Paracoccaceae</taxon>
        <taxon>Pseudodonghicola</taxon>
    </lineage>
</organism>
<comment type="caution">
    <text evidence="2">The sequence shown here is derived from an EMBL/GenBank/DDBJ whole genome shotgun (WGS) entry which is preliminary data.</text>
</comment>
<feature type="domain" description="N-acetyltransferase" evidence="1">
    <location>
        <begin position="137"/>
        <end position="277"/>
    </location>
</feature>
<evidence type="ECO:0000259" key="1">
    <source>
        <dbReference type="PROSITE" id="PS51186"/>
    </source>
</evidence>